<dbReference type="PROSITE" id="PS00061">
    <property type="entry name" value="ADH_SHORT"/>
    <property type="match status" value="1"/>
</dbReference>
<proteinExistence type="predicted"/>
<evidence type="ECO:0000256" key="3">
    <source>
        <dbReference type="SAM" id="Phobius"/>
    </source>
</evidence>
<dbReference type="InterPro" id="IPR051019">
    <property type="entry name" value="VLCFA-Steroid_DH"/>
</dbReference>
<name>A0ABY8TKS8_TETOB</name>
<dbReference type="Proteomes" id="UP001244341">
    <property type="component" value="Chromosome 1b"/>
</dbReference>
<evidence type="ECO:0000256" key="2">
    <source>
        <dbReference type="ARBA" id="ARBA00023002"/>
    </source>
</evidence>
<dbReference type="PANTHER" id="PTHR43899">
    <property type="entry name" value="RH59310P"/>
    <property type="match status" value="1"/>
</dbReference>
<evidence type="ECO:0000313" key="5">
    <source>
        <dbReference type="Proteomes" id="UP001244341"/>
    </source>
</evidence>
<reference evidence="4 5" key="1">
    <citation type="submission" date="2023-05" db="EMBL/GenBank/DDBJ databases">
        <title>A 100% complete, gapless, phased diploid assembly of the Scenedesmus obliquus UTEX 3031 genome.</title>
        <authorList>
            <person name="Biondi T.C."/>
            <person name="Hanschen E.R."/>
            <person name="Kwon T."/>
            <person name="Eng W."/>
            <person name="Kruse C.P.S."/>
            <person name="Koehler S.I."/>
            <person name="Kunde Y."/>
            <person name="Gleasner C.D."/>
            <person name="You Mak K.T."/>
            <person name="Polle J."/>
            <person name="Hovde B.T."/>
            <person name="Starkenburg S.R."/>
        </authorList>
    </citation>
    <scope>NUCLEOTIDE SEQUENCE [LARGE SCALE GENOMIC DNA]</scope>
    <source>
        <strain evidence="4 5">DOE0152z</strain>
    </source>
</reference>
<gene>
    <name evidence="4" type="ORF">OEZ85_008392</name>
</gene>
<comment type="subcellular location">
    <subcellularLocation>
        <location evidence="1">Endoplasmic reticulum</location>
    </subcellularLocation>
</comment>
<dbReference type="EMBL" id="CP126208">
    <property type="protein sequence ID" value="WIA08978.1"/>
    <property type="molecule type" value="Genomic_DNA"/>
</dbReference>
<keyword evidence="3" id="KW-1133">Transmembrane helix</keyword>
<evidence type="ECO:0000313" key="4">
    <source>
        <dbReference type="EMBL" id="WIA08978.1"/>
    </source>
</evidence>
<organism evidence="4 5">
    <name type="scientific">Tetradesmus obliquus</name>
    <name type="common">Green alga</name>
    <name type="synonym">Acutodesmus obliquus</name>
    <dbReference type="NCBI Taxonomy" id="3088"/>
    <lineage>
        <taxon>Eukaryota</taxon>
        <taxon>Viridiplantae</taxon>
        <taxon>Chlorophyta</taxon>
        <taxon>core chlorophytes</taxon>
        <taxon>Chlorophyceae</taxon>
        <taxon>CS clade</taxon>
        <taxon>Sphaeropleales</taxon>
        <taxon>Scenedesmaceae</taxon>
        <taxon>Tetradesmus</taxon>
    </lineage>
</organism>
<keyword evidence="2" id="KW-0560">Oxidoreductase</keyword>
<accession>A0ABY8TKS8</accession>
<keyword evidence="3" id="KW-0812">Transmembrane</keyword>
<sequence>MGWILTVLSYFGLAVVFLSFGLYALFQILCGSYYKYQNLKDRYKAEWALVTGASTGIGKSIATRLAQQGLSVVLVALQNEALDATFEELSTEYPKVEFRKVGADLGRHGGYMPAIIKATADIDVQIVFCNAGYILPGFFYTKTIEQVQANIECNAVSAVQVTHHFLKRMMDASLKGCFVFTSSASAVLPSPFAVSYASTKAFLSMFAISLAPEVKWLGIDVMAVHPSPVASRFYDGTVKIGMMEAFKKLAVGPDALPDIIFASIGRTIWKDVGPVALGFRLLEKMVDLNALFTLASPIMHRMPDFQQQLAALRSSPGRS</sequence>
<protein>
    <submittedName>
        <fullName evidence="4">Uncharacterized protein</fullName>
    </submittedName>
</protein>
<feature type="transmembrane region" description="Helical" evidence="3">
    <location>
        <begin position="12"/>
        <end position="34"/>
    </location>
</feature>
<keyword evidence="5" id="KW-1185">Reference proteome</keyword>
<dbReference type="PRINTS" id="PR00081">
    <property type="entry name" value="GDHRDH"/>
</dbReference>
<dbReference type="SUPFAM" id="SSF51735">
    <property type="entry name" value="NAD(P)-binding Rossmann-fold domains"/>
    <property type="match status" value="1"/>
</dbReference>
<keyword evidence="3" id="KW-0472">Membrane</keyword>
<dbReference type="Gene3D" id="3.40.50.720">
    <property type="entry name" value="NAD(P)-binding Rossmann-like Domain"/>
    <property type="match status" value="1"/>
</dbReference>
<dbReference type="InterPro" id="IPR036291">
    <property type="entry name" value="NAD(P)-bd_dom_sf"/>
</dbReference>
<dbReference type="Pfam" id="PF00106">
    <property type="entry name" value="adh_short"/>
    <property type="match status" value="1"/>
</dbReference>
<dbReference type="PANTHER" id="PTHR43899:SF4">
    <property type="entry name" value="17 BETA-HYDROXYSTEROID DEHYDROGENASE TYPE 3"/>
    <property type="match status" value="1"/>
</dbReference>
<dbReference type="InterPro" id="IPR020904">
    <property type="entry name" value="Sc_DH/Rdtase_CS"/>
</dbReference>
<evidence type="ECO:0000256" key="1">
    <source>
        <dbReference type="ARBA" id="ARBA00004240"/>
    </source>
</evidence>
<dbReference type="InterPro" id="IPR002347">
    <property type="entry name" value="SDR_fam"/>
</dbReference>